<keyword evidence="2 4" id="KW-0012">Acyltransferase</keyword>
<keyword evidence="1 4" id="KW-0808">Transferase</keyword>
<comment type="caution">
    <text evidence="4">The sequence shown here is derived from an EMBL/GenBank/DDBJ whole genome shotgun (WGS) entry which is preliminary data.</text>
</comment>
<gene>
    <name evidence="4" type="ORF">ABC969_02455</name>
</gene>
<dbReference type="SUPFAM" id="SSF55729">
    <property type="entry name" value="Acyl-CoA N-acyltransferases (Nat)"/>
    <property type="match status" value="1"/>
</dbReference>
<evidence type="ECO:0000259" key="3">
    <source>
        <dbReference type="PROSITE" id="PS51186"/>
    </source>
</evidence>
<keyword evidence="5" id="KW-1185">Reference proteome</keyword>
<dbReference type="Gene3D" id="3.40.630.30">
    <property type="match status" value="1"/>
</dbReference>
<evidence type="ECO:0000313" key="4">
    <source>
        <dbReference type="EMBL" id="MEN2785278.1"/>
    </source>
</evidence>
<dbReference type="InterPro" id="IPR050680">
    <property type="entry name" value="YpeA/RimI_acetyltransf"/>
</dbReference>
<dbReference type="PANTHER" id="PTHR43420:SF12">
    <property type="entry name" value="N-ACETYLTRANSFERASE DOMAIN-CONTAINING PROTEIN"/>
    <property type="match status" value="1"/>
</dbReference>
<organism evidence="4 5">
    <name type="scientific">Sphingomonas qilianensis</name>
    <dbReference type="NCBI Taxonomy" id="1736690"/>
    <lineage>
        <taxon>Bacteria</taxon>
        <taxon>Pseudomonadati</taxon>
        <taxon>Pseudomonadota</taxon>
        <taxon>Alphaproteobacteria</taxon>
        <taxon>Sphingomonadales</taxon>
        <taxon>Sphingomonadaceae</taxon>
        <taxon>Sphingomonas</taxon>
    </lineage>
</organism>
<dbReference type="PROSITE" id="PS51186">
    <property type="entry name" value="GNAT"/>
    <property type="match status" value="1"/>
</dbReference>
<dbReference type="PANTHER" id="PTHR43420">
    <property type="entry name" value="ACETYLTRANSFERASE"/>
    <property type="match status" value="1"/>
</dbReference>
<evidence type="ECO:0000256" key="2">
    <source>
        <dbReference type="ARBA" id="ARBA00023315"/>
    </source>
</evidence>
<evidence type="ECO:0000313" key="5">
    <source>
        <dbReference type="Proteomes" id="UP001404104"/>
    </source>
</evidence>
<evidence type="ECO:0000256" key="1">
    <source>
        <dbReference type="ARBA" id="ARBA00022679"/>
    </source>
</evidence>
<reference evidence="4 5" key="1">
    <citation type="submission" date="2024-05" db="EMBL/GenBank/DDBJ databases">
        <authorList>
            <person name="Liu Q."/>
            <person name="Xin Y.-H."/>
        </authorList>
    </citation>
    <scope>NUCLEOTIDE SEQUENCE [LARGE SCALE GENOMIC DNA]</scope>
    <source>
        <strain evidence="4 5">CGMCC 1.15349</strain>
    </source>
</reference>
<dbReference type="GO" id="GO:0016746">
    <property type="term" value="F:acyltransferase activity"/>
    <property type="evidence" value="ECO:0007669"/>
    <property type="project" value="UniProtKB-KW"/>
</dbReference>
<sequence>MSTVLNMIELRAGSTADLAMVESLMADAFDPRFGEAWTRGQCLGIMALPGVWLTVATLDGQPAGFTLARQTLDEVELLLLATAPSFRRRGVGAALLRATIADARDRQAVTLHLEVRDGNEAIKLYSKAGFIKVGERRGYYRGNNGQVSDAFTFRHALA</sequence>
<dbReference type="EMBL" id="JBDIMF010000001">
    <property type="protein sequence ID" value="MEN2785278.1"/>
    <property type="molecule type" value="Genomic_DNA"/>
</dbReference>
<accession>A0ABU9XN76</accession>
<dbReference type="EC" id="2.3.1.-" evidence="4"/>
<dbReference type="Pfam" id="PF00583">
    <property type="entry name" value="Acetyltransf_1"/>
    <property type="match status" value="1"/>
</dbReference>
<feature type="domain" description="N-acetyltransferase" evidence="3">
    <location>
        <begin position="8"/>
        <end position="154"/>
    </location>
</feature>
<name>A0ABU9XN76_9SPHN</name>
<dbReference type="InterPro" id="IPR016181">
    <property type="entry name" value="Acyl_CoA_acyltransferase"/>
</dbReference>
<dbReference type="RefSeq" id="WP_345862718.1">
    <property type="nucleotide sequence ID" value="NZ_JBDIMF010000001.1"/>
</dbReference>
<protein>
    <submittedName>
        <fullName evidence="4">GNAT family N-acetyltransferase</fullName>
        <ecNumber evidence="4">2.3.1.-</ecNumber>
    </submittedName>
</protein>
<dbReference type="Proteomes" id="UP001404104">
    <property type="component" value="Unassembled WGS sequence"/>
</dbReference>
<dbReference type="CDD" id="cd04301">
    <property type="entry name" value="NAT_SF"/>
    <property type="match status" value="1"/>
</dbReference>
<dbReference type="InterPro" id="IPR000182">
    <property type="entry name" value="GNAT_dom"/>
</dbReference>
<proteinExistence type="predicted"/>